<sequence>MTSAVDEDNEADATRDADEDENGHGHGNGRKTTPSNNEHNTTHETAHHEHATTERSGIDIDVDPTSSLRVLTFDLGTSQYCVRADAVATVLPIADASGLDSSTDPWNAGIVTADGTRIRVVDLHSIFEGTTRDPASLDDPLLLVFAETDTDEAHYGWLVDDVDVTRTIRLEDIAATQTTTQFVVGRLELDGERGVDGDDTDIVVLDDTALHR</sequence>
<dbReference type="Gene3D" id="2.30.30.40">
    <property type="entry name" value="SH3 Domains"/>
    <property type="match status" value="1"/>
</dbReference>
<dbReference type="RefSeq" id="WP_006654535.1">
    <property type="nucleotide sequence ID" value="NZ_AOIM01000041.1"/>
</dbReference>
<evidence type="ECO:0000259" key="2">
    <source>
        <dbReference type="PROSITE" id="PS50851"/>
    </source>
</evidence>
<feature type="region of interest" description="Disordered" evidence="1">
    <location>
        <begin position="1"/>
        <end position="61"/>
    </location>
</feature>
<feature type="compositionally biased region" description="Basic and acidic residues" evidence="1">
    <location>
        <begin position="40"/>
        <end position="58"/>
    </location>
</feature>
<dbReference type="GO" id="GO:0006935">
    <property type="term" value="P:chemotaxis"/>
    <property type="evidence" value="ECO:0007669"/>
    <property type="project" value="InterPro"/>
</dbReference>
<feature type="domain" description="CheW-like" evidence="2">
    <location>
        <begin position="67"/>
        <end position="212"/>
    </location>
</feature>
<organism evidence="3 4">
    <name type="scientific">Natrialba hulunbeirensis JCM 10989</name>
    <dbReference type="NCBI Taxonomy" id="1227493"/>
    <lineage>
        <taxon>Archaea</taxon>
        <taxon>Methanobacteriati</taxon>
        <taxon>Methanobacteriota</taxon>
        <taxon>Stenosarchaea group</taxon>
        <taxon>Halobacteria</taxon>
        <taxon>Halobacteriales</taxon>
        <taxon>Natrialbaceae</taxon>
        <taxon>Natrialba</taxon>
    </lineage>
</organism>
<dbReference type="EMBL" id="AOIM01000041">
    <property type="protein sequence ID" value="ELY87616.1"/>
    <property type="molecule type" value="Genomic_DNA"/>
</dbReference>
<accession>L9ZNH3</accession>
<dbReference type="Gene3D" id="2.40.50.180">
    <property type="entry name" value="CheA-289, Domain 4"/>
    <property type="match status" value="1"/>
</dbReference>
<evidence type="ECO:0000256" key="1">
    <source>
        <dbReference type="SAM" id="MobiDB-lite"/>
    </source>
</evidence>
<dbReference type="SMART" id="SM00260">
    <property type="entry name" value="CheW"/>
    <property type="match status" value="1"/>
</dbReference>
<feature type="compositionally biased region" description="Acidic residues" evidence="1">
    <location>
        <begin position="1"/>
        <end position="21"/>
    </location>
</feature>
<dbReference type="Pfam" id="PF01584">
    <property type="entry name" value="CheW"/>
    <property type="match status" value="1"/>
</dbReference>
<dbReference type="InterPro" id="IPR002545">
    <property type="entry name" value="CheW-lke_dom"/>
</dbReference>
<protein>
    <submittedName>
        <fullName evidence="3">CheW protein</fullName>
    </submittedName>
</protein>
<dbReference type="STRING" id="1227493.C483_16993"/>
<dbReference type="SUPFAM" id="SSF50341">
    <property type="entry name" value="CheW-like"/>
    <property type="match status" value="1"/>
</dbReference>
<dbReference type="PROSITE" id="PS50851">
    <property type="entry name" value="CHEW"/>
    <property type="match status" value="1"/>
</dbReference>
<dbReference type="AlphaFoldDB" id="L9ZNH3"/>
<comment type="caution">
    <text evidence="3">The sequence shown here is derived from an EMBL/GenBank/DDBJ whole genome shotgun (WGS) entry which is preliminary data.</text>
</comment>
<dbReference type="GO" id="GO:0007165">
    <property type="term" value="P:signal transduction"/>
    <property type="evidence" value="ECO:0007669"/>
    <property type="project" value="InterPro"/>
</dbReference>
<dbReference type="InterPro" id="IPR036061">
    <property type="entry name" value="CheW-like_dom_sf"/>
</dbReference>
<evidence type="ECO:0000313" key="3">
    <source>
        <dbReference type="EMBL" id="ELY87616.1"/>
    </source>
</evidence>
<dbReference type="PATRIC" id="fig|1227493.4.peg.3419"/>
<name>L9ZNH3_9EURY</name>
<gene>
    <name evidence="3" type="ORF">C483_16993</name>
</gene>
<evidence type="ECO:0000313" key="4">
    <source>
        <dbReference type="Proteomes" id="UP000011519"/>
    </source>
</evidence>
<dbReference type="Proteomes" id="UP000011519">
    <property type="component" value="Unassembled WGS sequence"/>
</dbReference>
<keyword evidence="4" id="KW-1185">Reference proteome</keyword>
<reference evidence="3 4" key="1">
    <citation type="journal article" date="2014" name="PLoS Genet.">
        <title>Phylogenetically driven sequencing of extremely halophilic archaea reveals strategies for static and dynamic osmo-response.</title>
        <authorList>
            <person name="Becker E.A."/>
            <person name="Seitzer P.M."/>
            <person name="Tritt A."/>
            <person name="Larsen D."/>
            <person name="Krusor M."/>
            <person name="Yao A.I."/>
            <person name="Wu D."/>
            <person name="Madern D."/>
            <person name="Eisen J.A."/>
            <person name="Darling A.E."/>
            <person name="Facciotti M.T."/>
        </authorList>
    </citation>
    <scope>NUCLEOTIDE SEQUENCE [LARGE SCALE GENOMIC DNA]</scope>
    <source>
        <strain evidence="3 4">JCM 10989</strain>
    </source>
</reference>
<proteinExistence type="predicted"/>